<accession>A0A2S9XD77</accession>
<organism evidence="1 2">
    <name type="scientific">Enhygromyxa salina</name>
    <dbReference type="NCBI Taxonomy" id="215803"/>
    <lineage>
        <taxon>Bacteria</taxon>
        <taxon>Pseudomonadati</taxon>
        <taxon>Myxococcota</taxon>
        <taxon>Polyangia</taxon>
        <taxon>Nannocystales</taxon>
        <taxon>Nannocystaceae</taxon>
        <taxon>Enhygromyxa</taxon>
    </lineage>
</organism>
<dbReference type="AlphaFoldDB" id="A0A2S9XD77"/>
<gene>
    <name evidence="1" type="ORF">ENSA5_61540</name>
</gene>
<evidence type="ECO:0000313" key="2">
    <source>
        <dbReference type="Proteomes" id="UP000237968"/>
    </source>
</evidence>
<proteinExistence type="predicted"/>
<dbReference type="Proteomes" id="UP000237968">
    <property type="component" value="Unassembled WGS sequence"/>
</dbReference>
<keyword evidence="2" id="KW-1185">Reference proteome</keyword>
<comment type="caution">
    <text evidence="1">The sequence shown here is derived from an EMBL/GenBank/DDBJ whole genome shotgun (WGS) entry which is preliminary data.</text>
</comment>
<dbReference type="OrthoDB" id="5515659at2"/>
<dbReference type="RefSeq" id="WP_106395338.1">
    <property type="nucleotide sequence ID" value="NZ_PVNK01000269.1"/>
</dbReference>
<dbReference type="InterPro" id="IPR032710">
    <property type="entry name" value="NTF2-like_dom_sf"/>
</dbReference>
<reference evidence="1 2" key="1">
    <citation type="submission" date="2018-03" db="EMBL/GenBank/DDBJ databases">
        <title>Draft Genome Sequences of the Obligatory Marine Myxobacteria Enhygromyxa salina SWB005.</title>
        <authorList>
            <person name="Poehlein A."/>
            <person name="Moghaddam J.A."/>
            <person name="Harms H."/>
            <person name="Alanjari M."/>
            <person name="Koenig G.M."/>
            <person name="Daniel R."/>
            <person name="Schaeberle T.F."/>
        </authorList>
    </citation>
    <scope>NUCLEOTIDE SEQUENCE [LARGE SCALE GENOMIC DNA]</scope>
    <source>
        <strain evidence="1 2">SWB005</strain>
    </source>
</reference>
<dbReference type="EMBL" id="PVNK01000269">
    <property type="protein sequence ID" value="PRP90720.1"/>
    <property type="molecule type" value="Genomic_DNA"/>
</dbReference>
<evidence type="ECO:0000313" key="1">
    <source>
        <dbReference type="EMBL" id="PRP90720.1"/>
    </source>
</evidence>
<sequence>MPTPVHANPNANCLSRLPDSGRARALAATLVLGLSPLALSACNEAEAAGDEDTAVEERLDRLESKEELRSILLGFAAVVDNSDPSALMGLAPRIHPNFTMDVVDFDGGEFHFEGVEGLVEGFGPIMLSAQANLAASAISVELDGDNATASFKFINSVKPPPELGLPVDEKVLLLAANTVTFAREDGVWMLESLELIHSLAYPGVVAGIGG</sequence>
<name>A0A2S9XD77_9BACT</name>
<dbReference type="SUPFAM" id="SSF54427">
    <property type="entry name" value="NTF2-like"/>
    <property type="match status" value="1"/>
</dbReference>
<protein>
    <submittedName>
        <fullName evidence="1">Uncharacterized protein</fullName>
    </submittedName>
</protein>
<dbReference type="Gene3D" id="3.10.450.50">
    <property type="match status" value="1"/>
</dbReference>